<dbReference type="Gene3D" id="2.130.10.10">
    <property type="entry name" value="YVTN repeat-like/Quinoprotein amine dehydrogenase"/>
    <property type="match status" value="1"/>
</dbReference>
<organism evidence="3 4">
    <name type="scientific">Symbiodinium natans</name>
    <dbReference type="NCBI Taxonomy" id="878477"/>
    <lineage>
        <taxon>Eukaryota</taxon>
        <taxon>Sar</taxon>
        <taxon>Alveolata</taxon>
        <taxon>Dinophyceae</taxon>
        <taxon>Suessiales</taxon>
        <taxon>Symbiodiniaceae</taxon>
        <taxon>Symbiodinium</taxon>
    </lineage>
</organism>
<dbReference type="PANTHER" id="PTHR30344">
    <property type="entry name" value="6-PHOSPHOGLUCONOLACTONASE-RELATED"/>
    <property type="match status" value="1"/>
</dbReference>
<dbReference type="GO" id="GO:0005829">
    <property type="term" value="C:cytosol"/>
    <property type="evidence" value="ECO:0007669"/>
    <property type="project" value="TreeGrafter"/>
</dbReference>
<comment type="caution">
    <text evidence="3">The sequence shown here is derived from an EMBL/GenBank/DDBJ whole genome shotgun (WGS) entry which is preliminary data.</text>
</comment>
<dbReference type="SUPFAM" id="SSF51004">
    <property type="entry name" value="C-terminal (heme d1) domain of cytochrome cd1-nitrite reductase"/>
    <property type="match status" value="1"/>
</dbReference>
<dbReference type="Proteomes" id="UP000604046">
    <property type="component" value="Unassembled WGS sequence"/>
</dbReference>
<evidence type="ECO:0000313" key="4">
    <source>
        <dbReference type="Proteomes" id="UP000604046"/>
    </source>
</evidence>
<dbReference type="AlphaFoldDB" id="A0A812SI41"/>
<proteinExistence type="inferred from homology"/>
<accession>A0A812SI41</accession>
<dbReference type="InterPro" id="IPR011048">
    <property type="entry name" value="Haem_d1_sf"/>
</dbReference>
<dbReference type="EMBL" id="CAJNDS010002461">
    <property type="protein sequence ID" value="CAE7486086.1"/>
    <property type="molecule type" value="Genomic_DNA"/>
</dbReference>
<evidence type="ECO:0000313" key="3">
    <source>
        <dbReference type="EMBL" id="CAE7486086.1"/>
    </source>
</evidence>
<name>A0A812SI41_9DINO</name>
<dbReference type="InterPro" id="IPR050282">
    <property type="entry name" value="Cycloisomerase_2"/>
</dbReference>
<reference evidence="3" key="1">
    <citation type="submission" date="2021-02" db="EMBL/GenBank/DDBJ databases">
        <authorList>
            <person name="Dougan E. K."/>
            <person name="Rhodes N."/>
            <person name="Thang M."/>
            <person name="Chan C."/>
        </authorList>
    </citation>
    <scope>NUCLEOTIDE SEQUENCE</scope>
</reference>
<dbReference type="InterPro" id="IPR019405">
    <property type="entry name" value="Lactonase_7-beta_prop"/>
</dbReference>
<feature type="region of interest" description="Disordered" evidence="2">
    <location>
        <begin position="245"/>
        <end position="279"/>
    </location>
</feature>
<comment type="similarity">
    <text evidence="1">Belongs to the cycloisomerase 2 family.</text>
</comment>
<dbReference type="OrthoDB" id="9972196at2759"/>
<evidence type="ECO:0000256" key="2">
    <source>
        <dbReference type="SAM" id="MobiDB-lite"/>
    </source>
</evidence>
<dbReference type="PANTHER" id="PTHR30344:SF1">
    <property type="entry name" value="6-PHOSPHOGLUCONOLACTONASE"/>
    <property type="match status" value="1"/>
</dbReference>
<feature type="region of interest" description="Disordered" evidence="2">
    <location>
        <begin position="132"/>
        <end position="154"/>
    </location>
</feature>
<keyword evidence="4" id="KW-1185">Reference proteome</keyword>
<gene>
    <name evidence="3" type="primary">pgl</name>
    <name evidence="3" type="ORF">SNAT2548_LOCUS27270</name>
</gene>
<dbReference type="Pfam" id="PF10282">
    <property type="entry name" value="Lactonase"/>
    <property type="match status" value="1"/>
</dbReference>
<dbReference type="GO" id="GO:0017057">
    <property type="term" value="F:6-phosphogluconolactonase activity"/>
    <property type="evidence" value="ECO:0007669"/>
    <property type="project" value="TreeGrafter"/>
</dbReference>
<sequence length="380" mass="40083">MAPVYIAGKTIIQAFDFDLETGALEAKAPPIEVDGAGSFLALGHAAGFTNNVLYSVAKPGAAAFRVDPATGGLAHLNTVKCDLSGACHVTVAYSGVEGMVITSAYGAGGLNVIRAKEDGSLAEVQPGASIQHHGGSNVYQPAEGNEQEQAHPHSCFMDPEGRFALVSDLGQDKIYTYAVDPPRGRLEARATTATAPGAGPRHLCFHPNGQLVYGINELDCTINVYSYDRDEGKLGLIQTVSTLPEGYNNRDHGNAKNAAGEPASGPNRPQQTNATADIHVSPDGRFVYGSNRGHDSLVCFAVGGSGQLELVGFTYTQGAHPRNFSIHPSGDWVLVANQDSDNVVVFRRDQGTGGLTATDARVTLKTARCILWGMPVEPRR</sequence>
<evidence type="ECO:0000256" key="1">
    <source>
        <dbReference type="ARBA" id="ARBA00005564"/>
    </source>
</evidence>
<dbReference type="InterPro" id="IPR015943">
    <property type="entry name" value="WD40/YVTN_repeat-like_dom_sf"/>
</dbReference>
<protein>
    <submittedName>
        <fullName evidence="3">Pgl protein</fullName>
    </submittedName>
</protein>